<dbReference type="Pfam" id="PF05035">
    <property type="entry name" value="DGOK"/>
    <property type="match status" value="1"/>
</dbReference>
<dbReference type="AlphaFoldDB" id="A0A4S3M8U7"/>
<dbReference type="InterPro" id="IPR007729">
    <property type="entry name" value="DGOK"/>
</dbReference>
<dbReference type="EMBL" id="SSMD01000004">
    <property type="protein sequence ID" value="THD74003.1"/>
    <property type="molecule type" value="Genomic_DNA"/>
</dbReference>
<dbReference type="Proteomes" id="UP000306113">
    <property type="component" value="Unassembled WGS sequence"/>
</dbReference>
<protein>
    <recommendedName>
        <fullName evidence="3">2-dehydro-3-deoxygalactonokinase</fullName>
    </recommendedName>
</protein>
<evidence type="ECO:0000313" key="2">
    <source>
        <dbReference type="Proteomes" id="UP000306113"/>
    </source>
</evidence>
<sequence length="241" mass="25319">MIDAMPRGSYLRGMSDWIGIIEDKNGVRGWGFRGDTVVSEATGLTADAILADLGEADVIAVAPSRQVASVPAKLAPAGAFVDLQDGTSRLPAPQRLQLLGFQTDHADWDGVALILTGSHSYWCLLSARELVGFQTFLTPRLIHALACPDGASPGALAETLSRPERLAAHLAASEADPAAQTGHLIGAEMGAARAWWLGQQVAILSDTPLSQSYAEGLRAQGVPVTLHDDPSPRGLIALRTA</sequence>
<dbReference type="Gene3D" id="3.30.420.310">
    <property type="entry name" value="2-keto-3-deoxy-galactonokinase, C-terminal domain"/>
    <property type="match status" value="2"/>
</dbReference>
<accession>A0A4S3M8U7</accession>
<reference evidence="1 2" key="1">
    <citation type="submission" date="2019-04" db="EMBL/GenBank/DDBJ databases">
        <title>Draft genome sequence of Youngimonas vesicularis.</title>
        <authorList>
            <person name="Hameed A."/>
        </authorList>
    </citation>
    <scope>NUCLEOTIDE SEQUENCE [LARGE SCALE GENOMIC DNA]</scope>
    <source>
        <strain evidence="1 2">CC-AMW-E</strain>
    </source>
</reference>
<name>A0A4S3M8U7_9RHOB</name>
<comment type="caution">
    <text evidence="1">The sequence shown here is derived from an EMBL/GenBank/DDBJ whole genome shotgun (WGS) entry which is preliminary data.</text>
</comment>
<gene>
    <name evidence="1" type="ORF">E7681_10380</name>
</gene>
<organism evidence="1 2">
    <name type="scientific">Thalassobius vesicularis</name>
    <dbReference type="NCBI Taxonomy" id="1294297"/>
    <lineage>
        <taxon>Bacteria</taxon>
        <taxon>Pseudomonadati</taxon>
        <taxon>Pseudomonadota</taxon>
        <taxon>Alphaproteobacteria</taxon>
        <taxon>Rhodobacterales</taxon>
        <taxon>Roseobacteraceae</taxon>
        <taxon>Thalassovita</taxon>
    </lineage>
</organism>
<dbReference type="GO" id="GO:0034194">
    <property type="term" value="P:D-galactonate catabolic process"/>
    <property type="evidence" value="ECO:0007669"/>
    <property type="project" value="InterPro"/>
</dbReference>
<evidence type="ECO:0000313" key="1">
    <source>
        <dbReference type="EMBL" id="THD74003.1"/>
    </source>
</evidence>
<keyword evidence="2" id="KW-1185">Reference proteome</keyword>
<dbReference type="InterPro" id="IPR042257">
    <property type="entry name" value="DGOK_C"/>
</dbReference>
<dbReference type="GO" id="GO:0008671">
    <property type="term" value="F:2-dehydro-3-deoxygalactonokinase activity"/>
    <property type="evidence" value="ECO:0007669"/>
    <property type="project" value="InterPro"/>
</dbReference>
<proteinExistence type="predicted"/>
<evidence type="ECO:0008006" key="3">
    <source>
        <dbReference type="Google" id="ProtNLM"/>
    </source>
</evidence>